<protein>
    <submittedName>
        <fullName evidence="1">Uncharacterized protein</fullName>
    </submittedName>
</protein>
<proteinExistence type="predicted"/>
<dbReference type="Proteomes" id="UP000732298">
    <property type="component" value="Unassembled WGS sequence"/>
</dbReference>
<name>A0A8T3YLN4_9ARCH</name>
<dbReference type="EMBL" id="JACQPB010000037">
    <property type="protein sequence ID" value="MBI4210577.1"/>
    <property type="molecule type" value="Genomic_DNA"/>
</dbReference>
<dbReference type="AlphaFoldDB" id="A0A8T3YLN4"/>
<reference evidence="1" key="1">
    <citation type="submission" date="2020-07" db="EMBL/GenBank/DDBJ databases">
        <title>Huge and variable diversity of episymbiotic CPR bacteria and DPANN archaea in groundwater ecosystems.</title>
        <authorList>
            <person name="He C.Y."/>
            <person name="Keren R."/>
            <person name="Whittaker M."/>
            <person name="Farag I.F."/>
            <person name="Doudna J."/>
            <person name="Cate J.H.D."/>
            <person name="Banfield J.F."/>
        </authorList>
    </citation>
    <scope>NUCLEOTIDE SEQUENCE</scope>
    <source>
        <strain evidence="1">NC_groundwater_1296_Ag_S-0.2um_52_80</strain>
    </source>
</reference>
<comment type="caution">
    <text evidence="1">The sequence shown here is derived from an EMBL/GenBank/DDBJ whole genome shotgun (WGS) entry which is preliminary data.</text>
</comment>
<accession>A0A8T3YLN4</accession>
<organism evidence="1 2">
    <name type="scientific">Candidatus Iainarchaeum sp</name>
    <dbReference type="NCBI Taxonomy" id="3101447"/>
    <lineage>
        <taxon>Archaea</taxon>
        <taxon>Candidatus Iainarchaeota</taxon>
        <taxon>Candidatus Iainarchaeia</taxon>
        <taxon>Candidatus Iainarchaeales</taxon>
        <taxon>Candidatus Iainarchaeaceae</taxon>
        <taxon>Candidatus Iainarchaeum</taxon>
    </lineage>
</organism>
<evidence type="ECO:0000313" key="2">
    <source>
        <dbReference type="Proteomes" id="UP000732298"/>
    </source>
</evidence>
<sequence length="208" mass="23578">MPRLAALRRTRLIKRRERFVSKTGLKHLEGSLFKQIGKAEANLKGAKLDCCSLSELFANPDSGYKDMIAVSLHIGSSEFGNAAIQARLKKDPQRKLSLEIENLQGMPGDAHALSKFKDENGIVWNAYLTNVLTSAAYHSGFDRVLLRDITTTYDYQHPFVIVGHTKMRQSEGPLAEKARKNMKQLYTRTAKECGFTKREGNYWVREFP</sequence>
<evidence type="ECO:0000313" key="1">
    <source>
        <dbReference type="EMBL" id="MBI4210577.1"/>
    </source>
</evidence>
<gene>
    <name evidence="1" type="ORF">HY544_03680</name>
</gene>